<evidence type="ECO:0000256" key="4">
    <source>
        <dbReference type="ARBA" id="ARBA00038652"/>
    </source>
</evidence>
<dbReference type="AlphaFoldDB" id="A0A347WMB9"/>
<evidence type="ECO:0000313" key="6">
    <source>
        <dbReference type="EMBL" id="AXY26226.1"/>
    </source>
</evidence>
<dbReference type="PANTHER" id="PTHR43140">
    <property type="entry name" value="TYPE-1 RESTRICTION ENZYME ECOKI SPECIFICITY PROTEIN"/>
    <property type="match status" value="1"/>
</dbReference>
<evidence type="ECO:0000256" key="1">
    <source>
        <dbReference type="ARBA" id="ARBA00010923"/>
    </source>
</evidence>
<dbReference type="RefSeq" id="WP_118991121.1">
    <property type="nucleotide sequence ID" value="NZ_CP023434.1"/>
</dbReference>
<dbReference type="Gene3D" id="3.90.220.20">
    <property type="entry name" value="DNA methylase specificity domains"/>
    <property type="match status" value="2"/>
</dbReference>
<evidence type="ECO:0000256" key="3">
    <source>
        <dbReference type="ARBA" id="ARBA00023125"/>
    </source>
</evidence>
<name>A0A347WMB9_9LACT</name>
<dbReference type="OrthoDB" id="9795776at2"/>
<dbReference type="GO" id="GO:0003677">
    <property type="term" value="F:DNA binding"/>
    <property type="evidence" value="ECO:0007669"/>
    <property type="project" value="UniProtKB-KW"/>
</dbReference>
<dbReference type="GO" id="GO:0009307">
    <property type="term" value="P:DNA restriction-modification system"/>
    <property type="evidence" value="ECO:0007669"/>
    <property type="project" value="UniProtKB-KW"/>
</dbReference>
<dbReference type="EMBL" id="CP023434">
    <property type="protein sequence ID" value="AXY26226.1"/>
    <property type="molecule type" value="Genomic_DNA"/>
</dbReference>
<dbReference type="InterPro" id="IPR051212">
    <property type="entry name" value="Type-I_RE_S_subunit"/>
</dbReference>
<feature type="domain" description="Type I restriction modification DNA specificity" evidence="5">
    <location>
        <begin position="308"/>
        <end position="465"/>
    </location>
</feature>
<dbReference type="Proteomes" id="UP000263232">
    <property type="component" value="Chromosome"/>
</dbReference>
<protein>
    <recommendedName>
        <fullName evidence="5">Type I restriction modification DNA specificity domain-containing protein</fullName>
    </recommendedName>
</protein>
<dbReference type="Pfam" id="PF01420">
    <property type="entry name" value="Methylase_S"/>
    <property type="match status" value="2"/>
</dbReference>
<reference evidence="6 7" key="1">
    <citation type="submission" date="2017-09" db="EMBL/GenBank/DDBJ databases">
        <title>Complete genome sequence of Oxytococcus suis strain ZY16052.</title>
        <authorList>
            <person name="Li F."/>
        </authorList>
    </citation>
    <scope>NUCLEOTIDE SEQUENCE [LARGE SCALE GENOMIC DNA]</scope>
    <source>
        <strain evidence="6 7">ZY16052</strain>
    </source>
</reference>
<accession>A0A347WMB9</accession>
<sequence>MIDTDLLKEKILDLAMRGKLVEQDPADGNTRDLLQEIQAEREQLIKEKKIKKTKTLPPISEDEIPYEIPESWEWVRLGDILLEHLGGGTPSKKVSQYWGGNIPWCSIKDFHGDTLTETIDSITEEGLNNSSSNLIQSGNLIVATRLAVGKIMLTNIDVAINQDLRALFFGSGINKIFIRYIYGQLNFVTQGVTVKGININNLMSIVLPLPPTKEQERIVKQLNGIYELIEQLSKSEENYKLYTELISKKTLDLAMQGKLVPQLPEEGTASTLLEEVAAERQRLVDEKKIKKTKPLPEISEEEIPYEIPESWEWVRLGELIELISGKDFKSDRYNSVTGDGIPYLTGASNIIGNQLMIDRWTSTPENIAIQNDILISVKGTVGKLHILTENQVHIARQFMAIRLLSCKLNINYVYYYLENSIKSLATAAKGLIPGISRVDLLERLIPIPPEKEQERIVNKLNEIEHIISSNLSANN</sequence>
<keyword evidence="7" id="KW-1185">Reference proteome</keyword>
<organism evidence="6 7">
    <name type="scientific">Suicoccus acidiformans</name>
    <dbReference type="NCBI Taxonomy" id="2036206"/>
    <lineage>
        <taxon>Bacteria</taxon>
        <taxon>Bacillati</taxon>
        <taxon>Bacillota</taxon>
        <taxon>Bacilli</taxon>
        <taxon>Lactobacillales</taxon>
        <taxon>Aerococcaceae</taxon>
        <taxon>Suicoccus</taxon>
    </lineage>
</organism>
<dbReference type="InterPro" id="IPR044946">
    <property type="entry name" value="Restrct_endonuc_typeI_TRD_sf"/>
</dbReference>
<dbReference type="PANTHER" id="PTHR43140:SF1">
    <property type="entry name" value="TYPE I RESTRICTION ENZYME ECOKI SPECIFICITY SUBUNIT"/>
    <property type="match status" value="1"/>
</dbReference>
<comment type="similarity">
    <text evidence="1">Belongs to the type-I restriction system S methylase family.</text>
</comment>
<dbReference type="KEGG" id="abae:CL176_09565"/>
<keyword evidence="2" id="KW-0680">Restriction system</keyword>
<evidence type="ECO:0000259" key="5">
    <source>
        <dbReference type="Pfam" id="PF01420"/>
    </source>
</evidence>
<feature type="domain" description="Type I restriction modification DNA specificity" evidence="5">
    <location>
        <begin position="69"/>
        <end position="230"/>
    </location>
</feature>
<proteinExistence type="inferred from homology"/>
<gene>
    <name evidence="6" type="ORF">CL176_09565</name>
</gene>
<comment type="subunit">
    <text evidence="4">The methyltransferase is composed of M and S polypeptides.</text>
</comment>
<dbReference type="SUPFAM" id="SSF116734">
    <property type="entry name" value="DNA methylase specificity domain"/>
    <property type="match status" value="2"/>
</dbReference>
<evidence type="ECO:0000256" key="2">
    <source>
        <dbReference type="ARBA" id="ARBA00022747"/>
    </source>
</evidence>
<dbReference type="InterPro" id="IPR000055">
    <property type="entry name" value="Restrct_endonuc_typeI_TRD"/>
</dbReference>
<evidence type="ECO:0000313" key="7">
    <source>
        <dbReference type="Proteomes" id="UP000263232"/>
    </source>
</evidence>
<dbReference type="REBASE" id="273401">
    <property type="entry name" value="S.Aba6052ORF9570P"/>
</dbReference>
<keyword evidence="3" id="KW-0238">DNA-binding</keyword>